<feature type="compositionally biased region" description="Basic and acidic residues" evidence="1">
    <location>
        <begin position="374"/>
        <end position="388"/>
    </location>
</feature>
<dbReference type="Proteomes" id="UP000053732">
    <property type="component" value="Unassembled WGS sequence"/>
</dbReference>
<dbReference type="EMBL" id="HG793154">
    <property type="protein sequence ID" value="CRL27281.1"/>
    <property type="molecule type" value="Genomic_DNA"/>
</dbReference>
<evidence type="ECO:0000259" key="2">
    <source>
        <dbReference type="PROSITE" id="PS50076"/>
    </source>
</evidence>
<feature type="compositionally biased region" description="Basic and acidic residues" evidence="1">
    <location>
        <begin position="128"/>
        <end position="157"/>
    </location>
</feature>
<feature type="region of interest" description="Disordered" evidence="1">
    <location>
        <begin position="520"/>
        <end position="543"/>
    </location>
</feature>
<dbReference type="PROSITE" id="PS50076">
    <property type="entry name" value="DNAJ_2"/>
    <property type="match status" value="1"/>
</dbReference>
<dbReference type="Pfam" id="PF00226">
    <property type="entry name" value="DnaJ"/>
    <property type="match status" value="1"/>
</dbReference>
<evidence type="ECO:0000256" key="1">
    <source>
        <dbReference type="SAM" id="MobiDB-lite"/>
    </source>
</evidence>
<dbReference type="FunFam" id="1.10.287.110:FF:000073">
    <property type="entry name" value="DnaJ domain protein"/>
    <property type="match status" value="1"/>
</dbReference>
<dbReference type="InterPro" id="IPR001623">
    <property type="entry name" value="DnaJ_domain"/>
</dbReference>
<dbReference type="InterPro" id="IPR036869">
    <property type="entry name" value="J_dom_sf"/>
</dbReference>
<dbReference type="Gene3D" id="1.10.287.110">
    <property type="entry name" value="DnaJ domain"/>
    <property type="match status" value="1"/>
</dbReference>
<evidence type="ECO:0000313" key="4">
    <source>
        <dbReference type="Proteomes" id="UP000053732"/>
    </source>
</evidence>
<feature type="compositionally biased region" description="Basic residues" evidence="1">
    <location>
        <begin position="284"/>
        <end position="293"/>
    </location>
</feature>
<accession>A0A0G4PM75</accession>
<dbReference type="AlphaFoldDB" id="A0A0G4PM75"/>
<evidence type="ECO:0000313" key="3">
    <source>
        <dbReference type="EMBL" id="CRL27281.1"/>
    </source>
</evidence>
<protein>
    <submittedName>
        <fullName evidence="3">Molecular chaperone, heat shock protein, Hsp40, DnaJ</fullName>
    </submittedName>
</protein>
<feature type="compositionally biased region" description="Basic and acidic residues" evidence="1">
    <location>
        <begin position="233"/>
        <end position="266"/>
    </location>
</feature>
<dbReference type="InterPro" id="IPR052594">
    <property type="entry name" value="J_domain-containing_protein"/>
</dbReference>
<feature type="compositionally biased region" description="Basic and acidic residues" evidence="1">
    <location>
        <begin position="168"/>
        <end position="201"/>
    </location>
</feature>
<dbReference type="PANTHER" id="PTHR44144">
    <property type="entry name" value="DNAJ HOMOLOG SUBFAMILY C MEMBER 9"/>
    <property type="match status" value="1"/>
</dbReference>
<feature type="compositionally biased region" description="Polar residues" evidence="1">
    <location>
        <begin position="358"/>
        <end position="372"/>
    </location>
</feature>
<dbReference type="PANTHER" id="PTHR44144:SF1">
    <property type="entry name" value="DNAJ HOMOLOG SUBFAMILY C MEMBER 9"/>
    <property type="match status" value="1"/>
</dbReference>
<keyword evidence="3" id="KW-0346">Stress response</keyword>
<name>A0A0G4PM75_PENC3</name>
<reference evidence="3 4" key="1">
    <citation type="journal article" date="2014" name="Nat. Commun.">
        <title>Multiple recent horizontal transfers of a large genomic region in cheese making fungi.</title>
        <authorList>
            <person name="Cheeseman K."/>
            <person name="Ropars J."/>
            <person name="Renault P."/>
            <person name="Dupont J."/>
            <person name="Gouzy J."/>
            <person name="Branca A."/>
            <person name="Abraham A.L."/>
            <person name="Ceppi M."/>
            <person name="Conseiller E."/>
            <person name="Debuchy R."/>
            <person name="Malagnac F."/>
            <person name="Goarin A."/>
            <person name="Silar P."/>
            <person name="Lacoste S."/>
            <person name="Sallet E."/>
            <person name="Bensimon A."/>
            <person name="Giraud T."/>
            <person name="Brygoo Y."/>
        </authorList>
    </citation>
    <scope>NUCLEOTIDE SEQUENCE [LARGE SCALE GENOMIC DNA]</scope>
    <source>
        <strain evidence="4">FM 013</strain>
    </source>
</reference>
<gene>
    <name evidence="3" type="ORF">PCAMFM013_S021g000196</name>
</gene>
<feature type="domain" description="J" evidence="2">
    <location>
        <begin position="8"/>
        <end position="76"/>
    </location>
</feature>
<dbReference type="GO" id="GO:0005634">
    <property type="term" value="C:nucleus"/>
    <property type="evidence" value="ECO:0007669"/>
    <property type="project" value="TreeGrafter"/>
</dbReference>
<sequence length="543" mass="62806">MSSPPDIDPYAVLGVAKEATIPEIRAAHRKRVLKCHPDKIQDESQRIAAQDEFQKVQQAYELLSDDVRRTKHDQKVKIAELKRELLERRRTDSTYNSSRGSGSGNREFRNGHIVEERVPMEVFFEEAMRFTDEPRSMSRKYEEFGPRSKTKPTEEKKKARAPTSTYHQAKEMRDTAKATHSDRAKTRDQERRRQTEAKSEVKYSIFESYAESDEEASDSSAPRYVHKRTSTTPRRERDSRSRPSESSRRRERRYDEDGDLSDHWQSKIDSQYLNAEDYIASKARSSKSPRRYHGHDSAEPESSSSRSAGRSTRTRRRSSSRDNSYEHLESPRTYEVKPPKMQSSATSPGIKASLRPSFLNTRAATATNTGFTRSKRESRDSTLYEMAHEPLPSRTSKMRDRNDSGYSSPSTPEMLPRGTSPKTSTRYKIVKEPDHVVVEPKSSKYRSARSPDRDRVPPIRQTPKRSSTFQTYTAEASPRVETRSARPSSRPHPDIEYIARPKEKDVKYARAYKHDDINFSPRRAYYPDEDYRPPAVGRRQSAY</sequence>
<proteinExistence type="predicted"/>
<dbReference type="SUPFAM" id="SSF46565">
    <property type="entry name" value="Chaperone J-domain"/>
    <property type="match status" value="1"/>
</dbReference>
<feature type="compositionally biased region" description="Low complexity" evidence="1">
    <location>
        <begin position="302"/>
        <end position="311"/>
    </location>
</feature>
<dbReference type="CDD" id="cd06257">
    <property type="entry name" value="DnaJ"/>
    <property type="match status" value="1"/>
</dbReference>
<feature type="compositionally biased region" description="Polar residues" evidence="1">
    <location>
        <begin position="464"/>
        <end position="474"/>
    </location>
</feature>
<feature type="region of interest" description="Disordered" evidence="1">
    <location>
        <begin position="128"/>
        <end position="497"/>
    </location>
</feature>
<dbReference type="SMART" id="SM00271">
    <property type="entry name" value="DnaJ"/>
    <property type="match status" value="1"/>
</dbReference>
<feature type="region of interest" description="Disordered" evidence="1">
    <location>
        <begin position="84"/>
        <end position="112"/>
    </location>
</feature>
<feature type="compositionally biased region" description="Basic and acidic residues" evidence="1">
    <location>
        <begin position="319"/>
        <end position="338"/>
    </location>
</feature>
<feature type="compositionally biased region" description="Basic and acidic residues" evidence="1">
    <location>
        <begin position="429"/>
        <end position="442"/>
    </location>
</feature>
<organism evidence="3 4">
    <name type="scientific">Penicillium camemberti (strain FM 013)</name>
    <dbReference type="NCBI Taxonomy" id="1429867"/>
    <lineage>
        <taxon>Eukaryota</taxon>
        <taxon>Fungi</taxon>
        <taxon>Dikarya</taxon>
        <taxon>Ascomycota</taxon>
        <taxon>Pezizomycotina</taxon>
        <taxon>Eurotiomycetes</taxon>
        <taxon>Eurotiomycetidae</taxon>
        <taxon>Eurotiales</taxon>
        <taxon>Aspergillaceae</taxon>
        <taxon>Penicillium</taxon>
    </lineage>
</organism>
<keyword evidence="4" id="KW-1185">Reference proteome</keyword>
<dbReference type="GO" id="GO:0005737">
    <property type="term" value="C:cytoplasm"/>
    <property type="evidence" value="ECO:0007669"/>
    <property type="project" value="TreeGrafter"/>
</dbReference>
<dbReference type="GO" id="GO:0031072">
    <property type="term" value="F:heat shock protein binding"/>
    <property type="evidence" value="ECO:0007669"/>
    <property type="project" value="TreeGrafter"/>
</dbReference>
<dbReference type="PRINTS" id="PR00625">
    <property type="entry name" value="JDOMAIN"/>
</dbReference>